<dbReference type="Proteomes" id="UP001178461">
    <property type="component" value="Chromosome 14"/>
</dbReference>
<dbReference type="EMBL" id="OX395139">
    <property type="protein sequence ID" value="CAI5793247.1"/>
    <property type="molecule type" value="Genomic_DNA"/>
</dbReference>
<evidence type="ECO:0000313" key="5">
    <source>
        <dbReference type="Proteomes" id="UP001178461"/>
    </source>
</evidence>
<reference evidence="4" key="1">
    <citation type="submission" date="2022-12" db="EMBL/GenBank/DDBJ databases">
        <authorList>
            <person name="Alioto T."/>
            <person name="Alioto T."/>
            <person name="Gomez Garrido J."/>
        </authorList>
    </citation>
    <scope>NUCLEOTIDE SEQUENCE</scope>
</reference>
<accession>A0AA35LBG0</accession>
<feature type="transmembrane region" description="Helical" evidence="2">
    <location>
        <begin position="215"/>
        <end position="237"/>
    </location>
</feature>
<dbReference type="PROSITE" id="PS50835">
    <property type="entry name" value="IG_LIKE"/>
    <property type="match status" value="1"/>
</dbReference>
<sequence length="323" mass="35713">MPCDPSSQCPAGKNPTSRYRNCTQRNVSIAAFPGGGIFACKALSGSNASDPHPLINKKDHCRNFNFFIVAIINNTVESNVHSEELVVVEGQQNFSLPCEFDLTGAGDIFTLYWIKETFERRCLASVSNEDHCFSNNLNCCVGTKIKKRQVKNLTDPLDRHQSHCLTIFNTTTSDTGVYFCLVAVYTNRHVWKIVNNVTVQVRKGNSEGSTFTKELQISLGVVGGIVLISGIILFLCWKKKSKGKAYESQQRDQTTTEMEEDCSPYAVSSRNDIDGNEVVYSLAMSPGVNPDSLYSLPESKSDPGMQPGENVQAIYAVPKKERS</sequence>
<evidence type="ECO:0000259" key="3">
    <source>
        <dbReference type="PROSITE" id="PS50835"/>
    </source>
</evidence>
<gene>
    <name evidence="4" type="ORF">PODLI_1B011959</name>
</gene>
<dbReference type="Pfam" id="PF07686">
    <property type="entry name" value="V-set"/>
    <property type="match status" value="1"/>
</dbReference>
<dbReference type="InterPro" id="IPR003599">
    <property type="entry name" value="Ig_sub"/>
</dbReference>
<protein>
    <submittedName>
        <fullName evidence="4">Programmed cell death 1 ligand 1</fullName>
    </submittedName>
</protein>
<dbReference type="SMART" id="SM00409">
    <property type="entry name" value="IG"/>
    <property type="match status" value="1"/>
</dbReference>
<name>A0AA35LBG0_9SAUR</name>
<feature type="region of interest" description="Disordered" evidence="1">
    <location>
        <begin position="291"/>
        <end position="323"/>
    </location>
</feature>
<dbReference type="SUPFAM" id="SSF48726">
    <property type="entry name" value="Immunoglobulin"/>
    <property type="match status" value="1"/>
</dbReference>
<keyword evidence="2" id="KW-0812">Transmembrane</keyword>
<keyword evidence="2" id="KW-1133">Transmembrane helix</keyword>
<proteinExistence type="predicted"/>
<dbReference type="InterPro" id="IPR013106">
    <property type="entry name" value="Ig_V-set"/>
</dbReference>
<dbReference type="InterPro" id="IPR013783">
    <property type="entry name" value="Ig-like_fold"/>
</dbReference>
<dbReference type="InterPro" id="IPR007110">
    <property type="entry name" value="Ig-like_dom"/>
</dbReference>
<feature type="domain" description="Ig-like" evidence="3">
    <location>
        <begin position="53"/>
        <end position="182"/>
    </location>
</feature>
<dbReference type="AlphaFoldDB" id="A0AA35LBG0"/>
<organism evidence="4 5">
    <name type="scientific">Podarcis lilfordi</name>
    <name type="common">Lilford's wall lizard</name>
    <dbReference type="NCBI Taxonomy" id="74358"/>
    <lineage>
        <taxon>Eukaryota</taxon>
        <taxon>Metazoa</taxon>
        <taxon>Chordata</taxon>
        <taxon>Craniata</taxon>
        <taxon>Vertebrata</taxon>
        <taxon>Euteleostomi</taxon>
        <taxon>Lepidosauria</taxon>
        <taxon>Squamata</taxon>
        <taxon>Bifurcata</taxon>
        <taxon>Unidentata</taxon>
        <taxon>Episquamata</taxon>
        <taxon>Laterata</taxon>
        <taxon>Lacertibaenia</taxon>
        <taxon>Lacertidae</taxon>
        <taxon>Podarcis</taxon>
    </lineage>
</organism>
<keyword evidence="2" id="KW-0472">Membrane</keyword>
<evidence type="ECO:0000256" key="1">
    <source>
        <dbReference type="SAM" id="MobiDB-lite"/>
    </source>
</evidence>
<evidence type="ECO:0000313" key="4">
    <source>
        <dbReference type="EMBL" id="CAI5793247.1"/>
    </source>
</evidence>
<dbReference type="InterPro" id="IPR036179">
    <property type="entry name" value="Ig-like_dom_sf"/>
</dbReference>
<dbReference type="Gene3D" id="2.60.40.10">
    <property type="entry name" value="Immunoglobulins"/>
    <property type="match status" value="1"/>
</dbReference>
<keyword evidence="5" id="KW-1185">Reference proteome</keyword>
<evidence type="ECO:0000256" key="2">
    <source>
        <dbReference type="SAM" id="Phobius"/>
    </source>
</evidence>